<dbReference type="RefSeq" id="XP_067821217.1">
    <property type="nucleotide sequence ID" value="XM_067965574.1"/>
</dbReference>
<evidence type="ECO:0000313" key="1">
    <source>
        <dbReference type="EMBL" id="TDH71718.1"/>
    </source>
</evidence>
<protein>
    <submittedName>
        <fullName evidence="1">Uncharacterized protein</fullName>
    </submittedName>
</protein>
<name>A0A976FRL5_BRELC</name>
<sequence>MVKLLYALVGERSIHPMNIDRKKLARDLEKALKAKTPEEIKKQCCQTQAVRGEKGGHDHSNVALNASEGSFSGCWVWTVAHLHICAGIEKLLWMKECVRHAVYQARRAM</sequence>
<accession>A0A976FRL5</accession>
<comment type="caution">
    <text evidence="1">The sequence shown here is derived from an EMBL/GenBank/DDBJ whole genome shotgun (WGS) entry which is preliminary data.</text>
</comment>
<dbReference type="GeneID" id="94351245"/>
<reference evidence="1 2" key="1">
    <citation type="journal article" date="2021" name="Genome Biol.">
        <title>AFLAP: assembly-free linkage analysis pipeline using k-mers from genome sequencing data.</title>
        <authorList>
            <person name="Fletcher K."/>
            <person name="Zhang L."/>
            <person name="Gil J."/>
            <person name="Han R."/>
            <person name="Cavanaugh K."/>
            <person name="Michelmore R."/>
        </authorList>
    </citation>
    <scope>NUCLEOTIDE SEQUENCE [LARGE SCALE GENOMIC DNA]</scope>
    <source>
        <strain evidence="1 2">SF5</strain>
    </source>
</reference>
<organism evidence="1 2">
    <name type="scientific">Bremia lactucae</name>
    <name type="common">Lettuce downy mildew</name>
    <dbReference type="NCBI Taxonomy" id="4779"/>
    <lineage>
        <taxon>Eukaryota</taxon>
        <taxon>Sar</taxon>
        <taxon>Stramenopiles</taxon>
        <taxon>Oomycota</taxon>
        <taxon>Peronosporomycetes</taxon>
        <taxon>Peronosporales</taxon>
        <taxon>Peronosporaceae</taxon>
        <taxon>Bremia</taxon>
    </lineage>
</organism>
<proteinExistence type="predicted"/>
<dbReference type="Proteomes" id="UP000294530">
    <property type="component" value="Unassembled WGS sequence"/>
</dbReference>
<dbReference type="KEGG" id="blac:94351245"/>
<dbReference type="EMBL" id="SHOA02000015">
    <property type="protein sequence ID" value="TDH71718.1"/>
    <property type="molecule type" value="Genomic_DNA"/>
</dbReference>
<keyword evidence="2" id="KW-1185">Reference proteome</keyword>
<dbReference type="AlphaFoldDB" id="A0A976FRL5"/>
<evidence type="ECO:0000313" key="2">
    <source>
        <dbReference type="Proteomes" id="UP000294530"/>
    </source>
</evidence>
<gene>
    <name evidence="1" type="ORF">CCR75_007515</name>
</gene>